<gene>
    <name evidence="2" type="ORF">MSUIS_01250</name>
</gene>
<protein>
    <submittedName>
        <fullName evidence="2">Uncharacterized protein</fullName>
    </submittedName>
</protein>
<name>F0V2Z6_MYCS3</name>
<feature type="region of interest" description="Disordered" evidence="1">
    <location>
        <begin position="23"/>
        <end position="73"/>
    </location>
</feature>
<organism evidence="2 3">
    <name type="scientific">Mycoplasma suis (strain KI_3806)</name>
    <dbReference type="NCBI Taxonomy" id="708248"/>
    <lineage>
        <taxon>Bacteria</taxon>
        <taxon>Bacillati</taxon>
        <taxon>Mycoplasmatota</taxon>
        <taxon>Mollicutes</taxon>
        <taxon>Mycoplasmataceae</taxon>
        <taxon>Mycoplasma</taxon>
    </lineage>
</organism>
<dbReference type="EMBL" id="FQ790233">
    <property type="protein sequence ID" value="CBZ40218.1"/>
    <property type="molecule type" value="Genomic_DNA"/>
</dbReference>
<feature type="compositionally biased region" description="Basic and acidic residues" evidence="1">
    <location>
        <begin position="26"/>
        <end position="35"/>
    </location>
</feature>
<dbReference type="KEGG" id="msk:MSUIS_01250"/>
<dbReference type="HOGENOM" id="CLU_084743_0_0_14"/>
<dbReference type="Proteomes" id="UP000008645">
    <property type="component" value="Chromosome"/>
</dbReference>
<accession>F0V2Z6</accession>
<proteinExistence type="predicted"/>
<sequence length="217" mass="25222">MFLLTTKELPHLLFLSVTPSTSQELETNKFSKDPIESNSDFQEIQGEVREKSPSVKSKRSLEISGEESVDNEQRKHYISVGEETEKISYSMEEEGSEEVPHIAEFIKREKRQSWDSPTCQKLDRKSRNKVNKPCQNLSIWSIWQRKDREVKDKNLSILLFAEREKITTSLEKFEIFDENLSISRSTTWNTDSLACFKQYDSAVSNNDGFLIACEFFS</sequence>
<evidence type="ECO:0000256" key="1">
    <source>
        <dbReference type="SAM" id="MobiDB-lite"/>
    </source>
</evidence>
<dbReference type="AlphaFoldDB" id="F0V2Z6"/>
<evidence type="ECO:0000313" key="2">
    <source>
        <dbReference type="EMBL" id="CBZ40218.1"/>
    </source>
</evidence>
<reference evidence="2 3" key="1">
    <citation type="journal article" date="2011" name="J. Bacteriol.">
        <title>Complete genome sequence of the hemotrophic Mycoplasma suis strain KI3806.</title>
        <authorList>
            <person name="Oehlerking J."/>
            <person name="Kube M."/>
            <person name="Felder K.M."/>
            <person name="Matter D."/>
            <person name="Wittenbrink M.M."/>
            <person name="Schwarzenbach S."/>
            <person name="Kramer M.M."/>
            <person name="Hoelzle K."/>
            <person name="Hoelzle L.E."/>
        </authorList>
    </citation>
    <scope>NUCLEOTIDE SEQUENCE [LARGE SCALE GENOMIC DNA]</scope>
    <source>
        <strain evidence="3">KI_3806</strain>
    </source>
</reference>
<evidence type="ECO:0000313" key="3">
    <source>
        <dbReference type="Proteomes" id="UP000008645"/>
    </source>
</evidence>